<dbReference type="AlphaFoldDB" id="A0A7C8MIF4"/>
<comment type="caution">
    <text evidence="2">The sequence shown here is derived from an EMBL/GenBank/DDBJ whole genome shotgun (WGS) entry which is preliminary data.</text>
</comment>
<feature type="region of interest" description="Disordered" evidence="1">
    <location>
        <begin position="126"/>
        <end position="165"/>
    </location>
</feature>
<accession>A0A7C8MIF4</accession>
<keyword evidence="3" id="KW-1185">Reference proteome</keyword>
<feature type="compositionally biased region" description="Low complexity" evidence="1">
    <location>
        <begin position="49"/>
        <end position="59"/>
    </location>
</feature>
<proteinExistence type="predicted"/>
<feature type="compositionally biased region" description="Low complexity" evidence="1">
    <location>
        <begin position="151"/>
        <end position="160"/>
    </location>
</feature>
<sequence length="265" mass="29379">MSLPPSANTGLPVMPSGQQPMPGNQNQRVQQPYTASYLTPHYPPPYPPSYSDSPYQPQHQGHVAYAPNVYQLPYQQHQNTYQPLPQNVYLSMQDWDRYAPPLQGPPNTSHPAQYSPYYPLMQQLPQQSNTAHATQYAPYQQPAQPPSNFNTPTAAPAVPTSPQLDPATSLLTTSLFVTDQGLSRRALAEKQHATISQYLAKGTSENVFPAASAEEFLSVQGLYNELKARIEARRQFEQRSHLSSFSFGAQAATGNLAHSLKDEKN</sequence>
<feature type="compositionally biased region" description="Polar residues" evidence="1">
    <location>
        <begin position="16"/>
        <end position="37"/>
    </location>
</feature>
<evidence type="ECO:0000313" key="2">
    <source>
        <dbReference type="EMBL" id="KAF2874102.1"/>
    </source>
</evidence>
<feature type="compositionally biased region" description="Low complexity" evidence="1">
    <location>
        <begin position="126"/>
        <end position="142"/>
    </location>
</feature>
<reference evidence="2 3" key="1">
    <citation type="submission" date="2020-01" db="EMBL/GenBank/DDBJ databases">
        <authorList>
            <consortium name="DOE Joint Genome Institute"/>
            <person name="Haridas S."/>
            <person name="Albert R."/>
            <person name="Binder M."/>
            <person name="Bloem J."/>
            <person name="Labutti K."/>
            <person name="Salamov A."/>
            <person name="Andreopoulos B."/>
            <person name="Baker S.E."/>
            <person name="Barry K."/>
            <person name="Bills G."/>
            <person name="Bluhm B.H."/>
            <person name="Cannon C."/>
            <person name="Castanera R."/>
            <person name="Culley D.E."/>
            <person name="Daum C."/>
            <person name="Ezra D."/>
            <person name="Gonzalez J.B."/>
            <person name="Henrissat B."/>
            <person name="Kuo A."/>
            <person name="Liang C."/>
            <person name="Lipzen A."/>
            <person name="Lutzoni F."/>
            <person name="Magnuson J."/>
            <person name="Mondo S."/>
            <person name="Nolan M."/>
            <person name="Ohm R."/>
            <person name="Pangilinan J."/>
            <person name="Park H.-J.H."/>
            <person name="Ramirez L."/>
            <person name="Alfaro M."/>
            <person name="Sun H."/>
            <person name="Tritt A."/>
            <person name="Yoshinaga Y."/>
            <person name="Zwiers L.-H.L."/>
            <person name="Turgeon B.G."/>
            <person name="Goodwin S.B."/>
            <person name="Spatafora J.W."/>
            <person name="Crous P.W."/>
            <person name="Grigoriev I.V."/>
        </authorList>
    </citation>
    <scope>NUCLEOTIDE SEQUENCE [LARGE SCALE GENOMIC DNA]</scope>
    <source>
        <strain evidence="2 3">CBS 611.86</strain>
    </source>
</reference>
<name>A0A7C8MIF4_9PLEO</name>
<feature type="region of interest" description="Disordered" evidence="1">
    <location>
        <begin position="1"/>
        <end position="59"/>
    </location>
</feature>
<protein>
    <submittedName>
        <fullName evidence="2">Uncharacterized protein</fullName>
    </submittedName>
</protein>
<organism evidence="2 3">
    <name type="scientific">Massariosphaeria phaeospora</name>
    <dbReference type="NCBI Taxonomy" id="100035"/>
    <lineage>
        <taxon>Eukaryota</taxon>
        <taxon>Fungi</taxon>
        <taxon>Dikarya</taxon>
        <taxon>Ascomycota</taxon>
        <taxon>Pezizomycotina</taxon>
        <taxon>Dothideomycetes</taxon>
        <taxon>Pleosporomycetidae</taxon>
        <taxon>Pleosporales</taxon>
        <taxon>Pleosporales incertae sedis</taxon>
        <taxon>Massariosphaeria</taxon>
    </lineage>
</organism>
<dbReference type="EMBL" id="JAADJZ010000006">
    <property type="protein sequence ID" value="KAF2874102.1"/>
    <property type="molecule type" value="Genomic_DNA"/>
</dbReference>
<dbReference type="Proteomes" id="UP000481861">
    <property type="component" value="Unassembled WGS sequence"/>
</dbReference>
<evidence type="ECO:0000313" key="3">
    <source>
        <dbReference type="Proteomes" id="UP000481861"/>
    </source>
</evidence>
<evidence type="ECO:0000256" key="1">
    <source>
        <dbReference type="SAM" id="MobiDB-lite"/>
    </source>
</evidence>
<gene>
    <name evidence="2" type="ORF">BDV95DRAFT_604307</name>
</gene>